<reference evidence="3" key="1">
    <citation type="journal article" date="2019" name="Int. J. Syst. Evol. Microbiol.">
        <title>The Global Catalogue of Microorganisms (GCM) 10K type strain sequencing project: providing services to taxonomists for standard genome sequencing and annotation.</title>
        <authorList>
            <consortium name="The Broad Institute Genomics Platform"/>
            <consortium name="The Broad Institute Genome Sequencing Center for Infectious Disease"/>
            <person name="Wu L."/>
            <person name="Ma J."/>
        </authorList>
    </citation>
    <scope>NUCLEOTIDE SEQUENCE [LARGE SCALE GENOMIC DNA]</scope>
    <source>
        <strain evidence="3">JCM 18306</strain>
    </source>
</reference>
<evidence type="ECO:0000313" key="2">
    <source>
        <dbReference type="EMBL" id="GAA5215102.1"/>
    </source>
</evidence>
<feature type="region of interest" description="Disordered" evidence="1">
    <location>
        <begin position="52"/>
        <end position="104"/>
    </location>
</feature>
<gene>
    <name evidence="2" type="ORF">GCM10023323_62810</name>
</gene>
<comment type="caution">
    <text evidence="2">The sequence shown here is derived from an EMBL/GenBank/DDBJ whole genome shotgun (WGS) entry which is preliminary data.</text>
</comment>
<proteinExistence type="predicted"/>
<name>A0ABP9TFS8_9ACTN</name>
<sequence>MASVGPSAEVQAVTHASAAVTAIEATVRRAVVPVMRPPLVPVCPRARFRAARTLTQRSDTRTGKGNGPRTSEGAGPVNRLGEPWAQTAAGSSSTRRLRVRLESI</sequence>
<dbReference type="EMBL" id="BAABJR010000020">
    <property type="protein sequence ID" value="GAA5215102.1"/>
    <property type="molecule type" value="Genomic_DNA"/>
</dbReference>
<keyword evidence="3" id="KW-1185">Reference proteome</keyword>
<protein>
    <submittedName>
        <fullName evidence="2">Uncharacterized protein</fullName>
    </submittedName>
</protein>
<evidence type="ECO:0000313" key="3">
    <source>
        <dbReference type="Proteomes" id="UP001499878"/>
    </source>
</evidence>
<evidence type="ECO:0000256" key="1">
    <source>
        <dbReference type="SAM" id="MobiDB-lite"/>
    </source>
</evidence>
<dbReference type="Proteomes" id="UP001499878">
    <property type="component" value="Unassembled WGS sequence"/>
</dbReference>
<accession>A0ABP9TFS8</accession>
<organism evidence="2 3">
    <name type="scientific">Streptomyces thinghirensis</name>
    <dbReference type="NCBI Taxonomy" id="551547"/>
    <lineage>
        <taxon>Bacteria</taxon>
        <taxon>Bacillati</taxon>
        <taxon>Actinomycetota</taxon>
        <taxon>Actinomycetes</taxon>
        <taxon>Kitasatosporales</taxon>
        <taxon>Streptomycetaceae</taxon>
        <taxon>Streptomyces</taxon>
    </lineage>
</organism>